<sequence length="992" mass="112499">MSNRSEYTTHKRQKSSASNIGYYIPQEQQQPTTSSNRSDQSHSGYAAEQYSTFKHTPTLPPVPSSSSAPPSATSHHTHLPNDDPPTSQSLHTSPLKRTASSELDPAMRVASPPSAYYYQPTSHISYNDPSTLHQQQIPQPLFSTGNMPISSTFAFNPTQPLASSSSNYASPFESNLYSNFKLPEFTSNMSTSSAPSTSSLSATGGKQSYLIPSGSASANALALKQHHHQQQQQQQQQQQHSKNNLSISSHFNLVSLHSPHPSISATIPEESLKKPIQLSTGSTPNLGKDSSTIINDLLVNLTTVDGSSINNYLLSILYKLNMPLPIDDFYNCLYNHDRLRSLLDINYQEKLDKTLVSTSNIELSINSINQILNIFKTPSILSEYFPDLDEEENKLMNINYHELLRTFLAIKILYDILIQLPLSAQEDPQNYTIPRLSIYKTYFIICQKLICNYPSNSNTLNEQQKLILGQSKLGKLIKLVYPNLLIKRLGSRGESKYNYLGVVWNENIINDNIKKLCDENELNDLNDLFSSENLRHSNISRRGSHRRTSSKHKSISDDTSLLQPTIQSMTAAARQPTHIPPSLPPPPITRFENPVIPPRLSFVTPFLKFPPVEEFTILNKENWFNQILYSTYAKYPIFNQGLIQQIFLSNENLLTNSSLLSNFFDSLIKPLLNQDIPNLDTCLYLVVILEIMPVLLLIDSDVDINLLKNLRLNLVFLINNFNSELKKLNTDKFPLSNSTIFVIMIKKVINLSDLLITFIKLLNNKKSMMAQDIENFFKPTTRAIQQQQLKHEQSAGLDSSEQEGFFNFGNFQDFSFSFRNDILSNDLVYSLIGYNYDPVTNKQLTGSIPMTYINEEINFLDEFFRVDLLTFLNSSAPQSPVESEESKEGPVLSETELSRLVQLFKLIHEKLLDSVYKTKYPIMVYNNYITYILNDILKYIFLKQQQQSQSSHMSEESNGNNNSSFGNWWVFNSFVQEYMSLLGEVVGLHDSV</sequence>
<dbReference type="GO" id="GO:0003677">
    <property type="term" value="F:DNA binding"/>
    <property type="evidence" value="ECO:0007669"/>
    <property type="project" value="InterPro"/>
</dbReference>
<feature type="region of interest" description="Disordered" evidence="1">
    <location>
        <begin position="1"/>
        <end position="106"/>
    </location>
</feature>
<proteinExistence type="predicted"/>
<dbReference type="RefSeq" id="XP_049265423.1">
    <property type="nucleotide sequence ID" value="XM_049404881.1"/>
</dbReference>
<reference evidence="3 4" key="1">
    <citation type="journal article" date="2021" name="DNA Res.">
        <title>Genome analysis of Candida subhashii reveals its hybrid nature and dual mitochondrial genome conformations.</title>
        <authorList>
            <person name="Mixao V."/>
            <person name="Hegedusova E."/>
            <person name="Saus E."/>
            <person name="Pryszcz L.P."/>
            <person name="Cillingova A."/>
            <person name="Nosek J."/>
            <person name="Gabaldon T."/>
        </authorList>
    </citation>
    <scope>NUCLEOTIDE SEQUENCE [LARGE SCALE GENOMIC DNA]</scope>
    <source>
        <strain evidence="3 4">CBS 10753</strain>
    </source>
</reference>
<gene>
    <name evidence="3" type="ORF">J8A68_001247</name>
</gene>
<evidence type="ECO:0000259" key="2">
    <source>
        <dbReference type="PROSITE" id="PS51526"/>
    </source>
</evidence>
<dbReference type="Proteomes" id="UP000694255">
    <property type="component" value="Unassembled WGS sequence"/>
</dbReference>
<keyword evidence="4" id="KW-1185">Reference proteome</keyword>
<organism evidence="3 4">
    <name type="scientific">[Candida] subhashii</name>
    <dbReference type="NCBI Taxonomy" id="561895"/>
    <lineage>
        <taxon>Eukaryota</taxon>
        <taxon>Fungi</taxon>
        <taxon>Dikarya</taxon>
        <taxon>Ascomycota</taxon>
        <taxon>Saccharomycotina</taxon>
        <taxon>Pichiomycetes</taxon>
        <taxon>Debaryomycetaceae</taxon>
        <taxon>Spathaspora</taxon>
    </lineage>
</organism>
<dbReference type="GO" id="GO:0006355">
    <property type="term" value="P:regulation of DNA-templated transcription"/>
    <property type="evidence" value="ECO:0007669"/>
    <property type="project" value="InterPro"/>
</dbReference>
<evidence type="ECO:0000256" key="1">
    <source>
        <dbReference type="SAM" id="MobiDB-lite"/>
    </source>
</evidence>
<dbReference type="EMBL" id="JAGSYN010000051">
    <property type="protein sequence ID" value="KAG7665191.1"/>
    <property type="molecule type" value="Genomic_DNA"/>
</dbReference>
<dbReference type="InterPro" id="IPR003150">
    <property type="entry name" value="DNA-bd_RFX"/>
</dbReference>
<protein>
    <recommendedName>
        <fullName evidence="2">RFX-type winged-helix domain-containing protein</fullName>
    </recommendedName>
</protein>
<comment type="caution">
    <text evidence="3">The sequence shown here is derived from an EMBL/GenBank/DDBJ whole genome shotgun (WGS) entry which is preliminary data.</text>
</comment>
<name>A0A8J5UR43_9ASCO</name>
<feature type="region of interest" description="Disordered" evidence="1">
    <location>
        <begin position="220"/>
        <end position="243"/>
    </location>
</feature>
<feature type="domain" description="RFX-type winged-helix" evidence="2">
    <location>
        <begin position="416"/>
        <end position="506"/>
    </location>
</feature>
<dbReference type="CDD" id="cd22541">
    <property type="entry name" value="SP5_N"/>
    <property type="match status" value="1"/>
</dbReference>
<feature type="compositionally biased region" description="Low complexity" evidence="1">
    <location>
        <begin position="230"/>
        <end position="240"/>
    </location>
</feature>
<dbReference type="Pfam" id="PF02257">
    <property type="entry name" value="RFX_DNA_binding"/>
    <property type="match status" value="1"/>
</dbReference>
<feature type="compositionally biased region" description="Basic residues" evidence="1">
    <location>
        <begin position="539"/>
        <end position="553"/>
    </location>
</feature>
<evidence type="ECO:0000313" key="3">
    <source>
        <dbReference type="EMBL" id="KAG7665191.1"/>
    </source>
</evidence>
<dbReference type="PROSITE" id="PS51526">
    <property type="entry name" value="RFX_DBD"/>
    <property type="match status" value="1"/>
</dbReference>
<feature type="compositionally biased region" description="Polar residues" evidence="1">
    <location>
        <begin position="26"/>
        <end position="54"/>
    </location>
</feature>
<dbReference type="GeneID" id="73468048"/>
<accession>A0A8J5UR43</accession>
<feature type="region of interest" description="Disordered" evidence="1">
    <location>
        <begin position="539"/>
        <end position="558"/>
    </location>
</feature>
<feature type="compositionally biased region" description="Low complexity" evidence="1">
    <location>
        <begin position="64"/>
        <end position="74"/>
    </location>
</feature>
<evidence type="ECO:0000313" key="4">
    <source>
        <dbReference type="Proteomes" id="UP000694255"/>
    </source>
</evidence>
<dbReference type="AlphaFoldDB" id="A0A8J5UR43"/>
<dbReference type="OrthoDB" id="4084610at2759"/>